<dbReference type="STRING" id="54.SAMN02745121_04980"/>
<dbReference type="Proteomes" id="UP000199400">
    <property type="component" value="Unassembled WGS sequence"/>
</dbReference>
<accession>A0A1I2C9P4</accession>
<gene>
    <name evidence="1" type="ORF">SAMN02745121_04980</name>
</gene>
<reference evidence="2" key="1">
    <citation type="submission" date="2016-10" db="EMBL/GenBank/DDBJ databases">
        <authorList>
            <person name="Varghese N."/>
            <person name="Submissions S."/>
        </authorList>
    </citation>
    <scope>NUCLEOTIDE SEQUENCE [LARGE SCALE GENOMIC DNA]</scope>
    <source>
        <strain evidence="2">ATCC 25963</strain>
    </source>
</reference>
<organism evidence="1 2">
    <name type="scientific">Nannocystis exedens</name>
    <dbReference type="NCBI Taxonomy" id="54"/>
    <lineage>
        <taxon>Bacteria</taxon>
        <taxon>Pseudomonadati</taxon>
        <taxon>Myxococcota</taxon>
        <taxon>Polyangia</taxon>
        <taxon>Nannocystales</taxon>
        <taxon>Nannocystaceae</taxon>
        <taxon>Nannocystis</taxon>
    </lineage>
</organism>
<name>A0A1I2C9P4_9BACT</name>
<evidence type="ECO:0000313" key="2">
    <source>
        <dbReference type="Proteomes" id="UP000199400"/>
    </source>
</evidence>
<evidence type="ECO:0000313" key="1">
    <source>
        <dbReference type="EMBL" id="SFE64902.1"/>
    </source>
</evidence>
<proteinExistence type="predicted"/>
<dbReference type="AlphaFoldDB" id="A0A1I2C9P4"/>
<dbReference type="EMBL" id="FOMX01000017">
    <property type="protein sequence ID" value="SFE64902.1"/>
    <property type="molecule type" value="Genomic_DNA"/>
</dbReference>
<protein>
    <submittedName>
        <fullName evidence="1">Uncharacterized protein</fullName>
    </submittedName>
</protein>
<keyword evidence="2" id="KW-1185">Reference proteome</keyword>
<sequence length="78" mass="8421">MNGAAANGSMLVGYTPQFTGAPAADGYARIFTMDRNGTGGLDGGVDNDHSFETWFWPLRVGTMSRMPGSEAKWRVISY</sequence>